<dbReference type="CDD" id="cd01392">
    <property type="entry name" value="HTH_LacI"/>
    <property type="match status" value="1"/>
</dbReference>
<dbReference type="SMART" id="SM00354">
    <property type="entry name" value="HTH_LACI"/>
    <property type="match status" value="1"/>
</dbReference>
<dbReference type="EMBL" id="DXFH01000018">
    <property type="protein sequence ID" value="HIX35657.1"/>
    <property type="molecule type" value="Genomic_DNA"/>
</dbReference>
<dbReference type="GO" id="GO:0000976">
    <property type="term" value="F:transcription cis-regulatory region binding"/>
    <property type="evidence" value="ECO:0007669"/>
    <property type="project" value="TreeGrafter"/>
</dbReference>
<evidence type="ECO:0000256" key="3">
    <source>
        <dbReference type="ARBA" id="ARBA00023163"/>
    </source>
</evidence>
<dbReference type="Proteomes" id="UP000824231">
    <property type="component" value="Unassembled WGS sequence"/>
</dbReference>
<dbReference type="Gene3D" id="1.10.260.40">
    <property type="entry name" value="lambda repressor-like DNA-binding domains"/>
    <property type="match status" value="1"/>
</dbReference>
<reference evidence="5" key="1">
    <citation type="journal article" date="2021" name="PeerJ">
        <title>Extensive microbial diversity within the chicken gut microbiome revealed by metagenomics and culture.</title>
        <authorList>
            <person name="Gilroy R."/>
            <person name="Ravi A."/>
            <person name="Getino M."/>
            <person name="Pursley I."/>
            <person name="Horton D.L."/>
            <person name="Alikhan N.F."/>
            <person name="Baker D."/>
            <person name="Gharbi K."/>
            <person name="Hall N."/>
            <person name="Watson M."/>
            <person name="Adriaenssens E.M."/>
            <person name="Foster-Nyarko E."/>
            <person name="Jarju S."/>
            <person name="Secka A."/>
            <person name="Antonio M."/>
            <person name="Oren A."/>
            <person name="Chaudhuri R.R."/>
            <person name="La Ragione R."/>
            <person name="Hildebrand F."/>
            <person name="Pallen M.J."/>
        </authorList>
    </citation>
    <scope>NUCLEOTIDE SEQUENCE</scope>
    <source>
        <strain evidence="5">ChiSxjej3B15-572</strain>
    </source>
</reference>
<evidence type="ECO:0000256" key="2">
    <source>
        <dbReference type="ARBA" id="ARBA00023125"/>
    </source>
</evidence>
<keyword evidence="2" id="KW-0238">DNA-binding</keyword>
<keyword evidence="1" id="KW-0805">Transcription regulation</keyword>
<dbReference type="PROSITE" id="PS50932">
    <property type="entry name" value="HTH_LACI_2"/>
    <property type="match status" value="1"/>
</dbReference>
<dbReference type="InterPro" id="IPR028082">
    <property type="entry name" value="Peripla_BP_I"/>
</dbReference>
<dbReference type="GO" id="GO:0003700">
    <property type="term" value="F:DNA-binding transcription factor activity"/>
    <property type="evidence" value="ECO:0007669"/>
    <property type="project" value="TreeGrafter"/>
</dbReference>
<reference evidence="5" key="2">
    <citation type="submission" date="2021-04" db="EMBL/GenBank/DDBJ databases">
        <authorList>
            <person name="Gilroy R."/>
        </authorList>
    </citation>
    <scope>NUCLEOTIDE SEQUENCE</scope>
    <source>
        <strain evidence="5">ChiSxjej3B15-572</strain>
    </source>
</reference>
<dbReference type="SUPFAM" id="SSF53822">
    <property type="entry name" value="Periplasmic binding protein-like I"/>
    <property type="match status" value="1"/>
</dbReference>
<dbReference type="InterPro" id="IPR046335">
    <property type="entry name" value="LacI/GalR-like_sensor"/>
</dbReference>
<dbReference type="InterPro" id="IPR000843">
    <property type="entry name" value="HTH_LacI"/>
</dbReference>
<dbReference type="PANTHER" id="PTHR30146:SF109">
    <property type="entry name" value="HTH-TYPE TRANSCRIPTIONAL REGULATOR GALS"/>
    <property type="match status" value="1"/>
</dbReference>
<dbReference type="InterPro" id="IPR010982">
    <property type="entry name" value="Lambda_DNA-bd_dom_sf"/>
</dbReference>
<name>A0A9D1VHS0_9LACO</name>
<protein>
    <submittedName>
        <fullName evidence="5">LacI family transcriptional regulator</fullName>
    </submittedName>
</protein>
<gene>
    <name evidence="5" type="ORF">H9856_04590</name>
</gene>
<organism evidence="5 6">
    <name type="scientific">Candidatus Limosilactobacillus merdigallinarum</name>
    <dbReference type="NCBI Taxonomy" id="2838652"/>
    <lineage>
        <taxon>Bacteria</taxon>
        <taxon>Bacillati</taxon>
        <taxon>Bacillota</taxon>
        <taxon>Bacilli</taxon>
        <taxon>Lactobacillales</taxon>
        <taxon>Lactobacillaceae</taxon>
        <taxon>Limosilactobacillus</taxon>
    </lineage>
</organism>
<dbReference type="Pfam" id="PF13377">
    <property type="entry name" value="Peripla_BP_3"/>
    <property type="match status" value="1"/>
</dbReference>
<comment type="caution">
    <text evidence="5">The sequence shown here is derived from an EMBL/GenBank/DDBJ whole genome shotgun (WGS) entry which is preliminary data.</text>
</comment>
<proteinExistence type="predicted"/>
<dbReference type="PANTHER" id="PTHR30146">
    <property type="entry name" value="LACI-RELATED TRANSCRIPTIONAL REPRESSOR"/>
    <property type="match status" value="1"/>
</dbReference>
<dbReference type="Gene3D" id="3.40.50.2300">
    <property type="match status" value="2"/>
</dbReference>
<evidence type="ECO:0000256" key="1">
    <source>
        <dbReference type="ARBA" id="ARBA00023015"/>
    </source>
</evidence>
<dbReference type="AlphaFoldDB" id="A0A9D1VHS0"/>
<evidence type="ECO:0000313" key="6">
    <source>
        <dbReference type="Proteomes" id="UP000824231"/>
    </source>
</evidence>
<keyword evidence="3" id="KW-0804">Transcription</keyword>
<accession>A0A9D1VHS0</accession>
<evidence type="ECO:0000259" key="4">
    <source>
        <dbReference type="PROSITE" id="PS50932"/>
    </source>
</evidence>
<evidence type="ECO:0000313" key="5">
    <source>
        <dbReference type="EMBL" id="HIX35657.1"/>
    </source>
</evidence>
<dbReference type="SUPFAM" id="SSF47413">
    <property type="entry name" value="lambda repressor-like DNA-binding domains"/>
    <property type="match status" value="1"/>
</dbReference>
<feature type="domain" description="HTH lacI-type" evidence="4">
    <location>
        <begin position="3"/>
        <end position="58"/>
    </location>
</feature>
<dbReference type="Pfam" id="PF00356">
    <property type="entry name" value="LacI"/>
    <property type="match status" value="1"/>
</dbReference>
<sequence length="333" mass="36437">MTVTIKDIAKITGFSSATVSIVLNNKPFRIAPATRKKILETAKELGYIKPQVRASLSQSPATNIGLLIPKINSTFNDLIATGVEQACHEQGWGLIVESTNNNSRLQKSYLYGLQSGMVSGVIITGHFDNLVQAGLDQVKQQGLPCLTVGSQPIQNNAVIFDNKQGGYLATKYLLSMGHRKIACLTGNPHLQVVKDRLAGYKKALQEFGVTYDPSLIFESDFSYRTTYPIVPTLPLDKFTALFALSDLMAFACYNYWRSQGIHIPDDISLVGYDATNAGFLTTPPLSSVDQRAKQAGYTAGKILIEQSINSQPLNKPVTIASHLEIRQSVRVIK</sequence>
<dbReference type="CDD" id="cd06267">
    <property type="entry name" value="PBP1_LacI_sugar_binding-like"/>
    <property type="match status" value="1"/>
</dbReference>